<dbReference type="OrthoDB" id="10265862at2759"/>
<name>D8LVK2_BLAHO</name>
<dbReference type="AlphaFoldDB" id="D8LVK2"/>
<accession>D8LVK2</accession>
<evidence type="ECO:0008006" key="4">
    <source>
        <dbReference type="Google" id="ProtNLM"/>
    </source>
</evidence>
<dbReference type="Proteomes" id="UP000008312">
    <property type="component" value="Unassembled WGS sequence"/>
</dbReference>
<keyword evidence="1" id="KW-0472">Membrane</keyword>
<proteinExistence type="predicted"/>
<keyword evidence="1" id="KW-1133">Transmembrane helix</keyword>
<dbReference type="GO" id="GO:0005886">
    <property type="term" value="C:plasma membrane"/>
    <property type="evidence" value="ECO:0007669"/>
    <property type="project" value="TreeGrafter"/>
</dbReference>
<dbReference type="GO" id="GO:0016485">
    <property type="term" value="P:protein processing"/>
    <property type="evidence" value="ECO:0007669"/>
    <property type="project" value="InterPro"/>
</dbReference>
<dbReference type="InterPro" id="IPR008710">
    <property type="entry name" value="Nicastrin"/>
</dbReference>
<reference evidence="2" key="1">
    <citation type="submission" date="2010-02" db="EMBL/GenBank/DDBJ databases">
        <title>Sequencing and annotation of the Blastocystis hominis genome.</title>
        <authorList>
            <person name="Wincker P."/>
        </authorList>
    </citation>
    <scope>NUCLEOTIDE SEQUENCE</scope>
    <source>
        <strain evidence="2">Singapore isolate B</strain>
    </source>
</reference>
<organism evidence="2">
    <name type="scientific">Blastocystis hominis</name>
    <dbReference type="NCBI Taxonomy" id="12968"/>
    <lineage>
        <taxon>Eukaryota</taxon>
        <taxon>Sar</taxon>
        <taxon>Stramenopiles</taxon>
        <taxon>Bigyra</taxon>
        <taxon>Opalozoa</taxon>
        <taxon>Opalinata</taxon>
        <taxon>Blastocystidae</taxon>
        <taxon>Blastocystis</taxon>
    </lineage>
</organism>
<evidence type="ECO:0000256" key="1">
    <source>
        <dbReference type="SAM" id="Phobius"/>
    </source>
</evidence>
<dbReference type="RefSeq" id="XP_012893889.1">
    <property type="nucleotide sequence ID" value="XM_013038435.1"/>
</dbReference>
<sequence length="440" mass="48884">MDALTDFYGDRGDSYNAGVRVSVLLAIAEALSSVELNNATSQVLIAFFEGENWGRLGSRSFVSDLQNFHCLQEVSRKDSPINDRMCTSPLRISLAFTELSLDHFQQVIILDQLLPMKDSLYFHSEEASLPVFHGDVDILPSTVAKLPPGPAETFFQAGVDTIVISGFDSEYVTRSFGSALQEDIDWNSTLPVAQTIASFLASQLEVTVPSVNGTYLENLINCLARNGQCEVIEDILGFSHGYLTQQLQGRPLDLVTTTYSRGRYPMLSPTGGQYYVNYTGTIDREKAGIYFTPSVLESFLQSSLTLDFHLSASEKSCKTWSDCFDLENGYCVQGTCYASTAYYHNAMDPGFISFNTHKFSPLVTDIDIFSVNENDSVSPLFTEPYWGGYYGDEPYAQVFQKISGATEWITLIAGIVLTVIAWIITQYIFVNYGTQLKLNK</sequence>
<dbReference type="EMBL" id="FN668638">
    <property type="protein sequence ID" value="CBK19841.2"/>
    <property type="molecule type" value="Genomic_DNA"/>
</dbReference>
<keyword evidence="1" id="KW-0812">Transmembrane</keyword>
<feature type="transmembrane region" description="Helical" evidence="1">
    <location>
        <begin position="408"/>
        <end position="430"/>
    </location>
</feature>
<dbReference type="Pfam" id="PF05450">
    <property type="entry name" value="Nicastrin"/>
    <property type="match status" value="1"/>
</dbReference>
<dbReference type="PANTHER" id="PTHR21092">
    <property type="entry name" value="NICASTRIN"/>
    <property type="match status" value="1"/>
</dbReference>
<evidence type="ECO:0000313" key="2">
    <source>
        <dbReference type="EMBL" id="CBK19841.2"/>
    </source>
</evidence>
<dbReference type="GeneID" id="24917570"/>
<dbReference type="PANTHER" id="PTHR21092:SF0">
    <property type="entry name" value="NICASTRIN"/>
    <property type="match status" value="1"/>
</dbReference>
<keyword evidence="3" id="KW-1185">Reference proteome</keyword>
<gene>
    <name evidence="2" type="ORF">GSBLH_T00000254001</name>
</gene>
<protein>
    <recommendedName>
        <fullName evidence="4">Nicastrin</fullName>
    </recommendedName>
</protein>
<dbReference type="InParanoid" id="D8LVK2"/>
<dbReference type="Gene3D" id="3.40.630.10">
    <property type="entry name" value="Zn peptidases"/>
    <property type="match status" value="1"/>
</dbReference>
<evidence type="ECO:0000313" key="3">
    <source>
        <dbReference type="Proteomes" id="UP000008312"/>
    </source>
</evidence>